<dbReference type="AlphaFoldDB" id="A0A2P5X1R5"/>
<protein>
    <recommendedName>
        <fullName evidence="3">DUF4283 domain-containing protein</fullName>
    </recommendedName>
</protein>
<evidence type="ECO:0008006" key="3">
    <source>
        <dbReference type="Google" id="ProtNLM"/>
    </source>
</evidence>
<gene>
    <name evidence="1" type="ORF">GOBAR_AA23395</name>
</gene>
<evidence type="ECO:0000313" key="1">
    <source>
        <dbReference type="EMBL" id="PPR97270.1"/>
    </source>
</evidence>
<proteinExistence type="predicted"/>
<accession>A0A2P5X1R5</accession>
<name>A0A2P5X1R5_GOSBA</name>
<sequence>MGEKQYLFKFYYDINIDRVIDGSPWTFNNHPLVFHTLKSREDLLRIVYGKKEILFEWDLSIKAIPRRAWVATSCWLREEGDTLWVPDSKMGREADRNNDSYLERSGVGESLGCALPSIGAEGGKYHCSFFHGNKLTEFALSSKDPTLWLVMEDFNEIAFSHGKQGGHLRGPNIYEKGWIEEWLPQYGVTCFRLPLSLMSLWCLEELSKVDSKDGVLGDLVIIRLLMNMEIDKGVMYWEQRIGGVWLLLGSFYFTRLKGFDPYSLGFARVVGPEFLLATEPFLGGFGRVGATSLLQNQLGAARPRVVIRNASGLLMGFTYFWNEYVSSLLITEAWAGLQTIRFVKDMGFRSVEVEGNSSVDISKFQSTNVDQSKFYVLESKKIGLAFEKCIYSNTIQIYAM</sequence>
<evidence type="ECO:0000313" key="2">
    <source>
        <dbReference type="Proteomes" id="UP000239757"/>
    </source>
</evidence>
<organism evidence="1 2">
    <name type="scientific">Gossypium barbadense</name>
    <name type="common">Sea Island cotton</name>
    <name type="synonym">Hibiscus barbadensis</name>
    <dbReference type="NCBI Taxonomy" id="3634"/>
    <lineage>
        <taxon>Eukaryota</taxon>
        <taxon>Viridiplantae</taxon>
        <taxon>Streptophyta</taxon>
        <taxon>Embryophyta</taxon>
        <taxon>Tracheophyta</taxon>
        <taxon>Spermatophyta</taxon>
        <taxon>Magnoliopsida</taxon>
        <taxon>eudicotyledons</taxon>
        <taxon>Gunneridae</taxon>
        <taxon>Pentapetalae</taxon>
        <taxon>rosids</taxon>
        <taxon>malvids</taxon>
        <taxon>Malvales</taxon>
        <taxon>Malvaceae</taxon>
        <taxon>Malvoideae</taxon>
        <taxon>Gossypium</taxon>
    </lineage>
</organism>
<dbReference type="EMBL" id="KZ665893">
    <property type="protein sequence ID" value="PPR97270.1"/>
    <property type="molecule type" value="Genomic_DNA"/>
</dbReference>
<reference evidence="1 2" key="1">
    <citation type="submission" date="2015-01" db="EMBL/GenBank/DDBJ databases">
        <title>Genome of allotetraploid Gossypium barbadense reveals genomic plasticity and fiber elongation in cotton evolution.</title>
        <authorList>
            <person name="Chen X."/>
            <person name="Liu X."/>
            <person name="Zhao B."/>
            <person name="Zheng H."/>
            <person name="Hu Y."/>
            <person name="Lu G."/>
            <person name="Yang C."/>
            <person name="Chen J."/>
            <person name="Shan C."/>
            <person name="Zhang L."/>
            <person name="Zhou Y."/>
            <person name="Wang L."/>
            <person name="Guo W."/>
            <person name="Bai Y."/>
            <person name="Ruan J."/>
            <person name="Shangguan X."/>
            <person name="Mao Y."/>
            <person name="Jiang J."/>
            <person name="Zhu Y."/>
            <person name="Lei J."/>
            <person name="Kang H."/>
            <person name="Chen S."/>
            <person name="He X."/>
            <person name="Wang R."/>
            <person name="Wang Y."/>
            <person name="Chen J."/>
            <person name="Wang L."/>
            <person name="Yu S."/>
            <person name="Wang B."/>
            <person name="Wei J."/>
            <person name="Song S."/>
            <person name="Lu X."/>
            <person name="Gao Z."/>
            <person name="Gu W."/>
            <person name="Deng X."/>
            <person name="Ma D."/>
            <person name="Wang S."/>
            <person name="Liang W."/>
            <person name="Fang L."/>
            <person name="Cai C."/>
            <person name="Zhu X."/>
            <person name="Zhou B."/>
            <person name="Zhang Y."/>
            <person name="Chen Z."/>
            <person name="Xu S."/>
            <person name="Zhu R."/>
            <person name="Wang S."/>
            <person name="Zhang T."/>
            <person name="Zhao G."/>
        </authorList>
    </citation>
    <scope>NUCLEOTIDE SEQUENCE [LARGE SCALE GENOMIC DNA]</scope>
    <source>
        <strain evidence="2">cv. Xinhai21</strain>
        <tissue evidence="1">Leaf</tissue>
    </source>
</reference>
<dbReference type="OrthoDB" id="1717299at2759"/>
<dbReference type="Proteomes" id="UP000239757">
    <property type="component" value="Unassembled WGS sequence"/>
</dbReference>